<name>A0A917VUI7_9ACTN</name>
<organism evidence="1 2">
    <name type="scientific">Sphaerisporangium melleum</name>
    <dbReference type="NCBI Taxonomy" id="321316"/>
    <lineage>
        <taxon>Bacteria</taxon>
        <taxon>Bacillati</taxon>
        <taxon>Actinomycetota</taxon>
        <taxon>Actinomycetes</taxon>
        <taxon>Streptosporangiales</taxon>
        <taxon>Streptosporangiaceae</taxon>
        <taxon>Sphaerisporangium</taxon>
    </lineage>
</organism>
<dbReference type="CDD" id="cd20280">
    <property type="entry name" value="NotI-like"/>
    <property type="match status" value="1"/>
</dbReference>
<evidence type="ECO:0008006" key="3">
    <source>
        <dbReference type="Google" id="ProtNLM"/>
    </source>
</evidence>
<sequence>MTRSLDNSTPRTTRKAGNHIAEWFGHRVFPVVAATEASLNDQQSKRCPFLSDLTGELRDCVKPLRSHGVCTISSVSNGPRQDWLVCPIRALDSNLLEDAARRLFGHDASTPINIVAAPVLRDIVRAQEFRQAVISGVPSLVYFHAKLGGEISISPTERSPQFSFDATVVEVRPAPNGSIAVGRYGIFEIQTMDFHGSYSHAVQNLNSALHLHSSDFGPTVYQHPEWLSEKVEGPNISNVFKRTFYQMMFKFHVGSHGQSAGCVFAIPSAVWDSWQRHLGKPDLVGHGDGTFRLAMPDQVHNETPSAWIYVFDLDVSTDVTPNEINLVKIIGTDAEALAHFALEVAPQAALEQGGSVDLLLDSIRGRLSQYLPELKTAPGQTML</sequence>
<dbReference type="Proteomes" id="UP000645217">
    <property type="component" value="Unassembled WGS sequence"/>
</dbReference>
<evidence type="ECO:0000313" key="1">
    <source>
        <dbReference type="EMBL" id="GGL19088.1"/>
    </source>
</evidence>
<evidence type="ECO:0000313" key="2">
    <source>
        <dbReference type="Proteomes" id="UP000645217"/>
    </source>
</evidence>
<reference evidence="1" key="2">
    <citation type="submission" date="2020-09" db="EMBL/GenBank/DDBJ databases">
        <authorList>
            <person name="Sun Q."/>
            <person name="Ohkuma M."/>
        </authorList>
    </citation>
    <scope>NUCLEOTIDE SEQUENCE</scope>
    <source>
        <strain evidence="1">JCM 13064</strain>
    </source>
</reference>
<accession>A0A917VUI7</accession>
<proteinExistence type="predicted"/>
<keyword evidence="2" id="KW-1185">Reference proteome</keyword>
<reference evidence="1" key="1">
    <citation type="journal article" date="2014" name="Int. J. Syst. Evol. Microbiol.">
        <title>Complete genome sequence of Corynebacterium casei LMG S-19264T (=DSM 44701T), isolated from a smear-ripened cheese.</title>
        <authorList>
            <consortium name="US DOE Joint Genome Institute (JGI-PGF)"/>
            <person name="Walter F."/>
            <person name="Albersmeier A."/>
            <person name="Kalinowski J."/>
            <person name="Ruckert C."/>
        </authorList>
    </citation>
    <scope>NUCLEOTIDE SEQUENCE</scope>
    <source>
        <strain evidence="1">JCM 13064</strain>
    </source>
</reference>
<dbReference type="AlphaFoldDB" id="A0A917VUI7"/>
<protein>
    <recommendedName>
        <fullName evidence="3">Restriction endonuclease type II NotI domain-containing protein</fullName>
    </recommendedName>
</protein>
<comment type="caution">
    <text evidence="1">The sequence shown here is derived from an EMBL/GenBank/DDBJ whole genome shotgun (WGS) entry which is preliminary data.</text>
</comment>
<dbReference type="EMBL" id="BMNT01000064">
    <property type="protein sequence ID" value="GGL19088.1"/>
    <property type="molecule type" value="Genomic_DNA"/>
</dbReference>
<dbReference type="RefSeq" id="WP_189167510.1">
    <property type="nucleotide sequence ID" value="NZ_BMNT01000064.1"/>
</dbReference>
<gene>
    <name evidence="1" type="ORF">GCM10007964_71380</name>
</gene>